<accession>A0A8S3W0E1</accession>
<sequence length="131" mass="14907">MTIVRLTPPPVLLKPSTSNLKKNISSNGSEILVKKISNVMRESIDMQRNNVQQQYGDEHGTETLFCSMLTVMDKINDDYLIDARTEIATVIKKYIPIIYHILFLLAEAYSRTSTPTNDNDIAQMLEHFDGM</sequence>
<gene>
    <name evidence="1" type="ORF">PAPOLLO_LOCUS198</name>
</gene>
<comment type="caution">
    <text evidence="1">The sequence shown here is derived from an EMBL/GenBank/DDBJ whole genome shotgun (WGS) entry which is preliminary data.</text>
</comment>
<reference evidence="1" key="1">
    <citation type="submission" date="2021-04" db="EMBL/GenBank/DDBJ databases">
        <authorList>
            <person name="Tunstrom K."/>
        </authorList>
    </citation>
    <scope>NUCLEOTIDE SEQUENCE</scope>
</reference>
<dbReference type="Proteomes" id="UP000691718">
    <property type="component" value="Unassembled WGS sequence"/>
</dbReference>
<dbReference type="AlphaFoldDB" id="A0A8S3W0E1"/>
<proteinExistence type="predicted"/>
<keyword evidence="2" id="KW-1185">Reference proteome</keyword>
<name>A0A8S3W0E1_PARAO</name>
<dbReference type="EMBL" id="CAJQZP010000008">
    <property type="protein sequence ID" value="CAG4930653.1"/>
    <property type="molecule type" value="Genomic_DNA"/>
</dbReference>
<organism evidence="1 2">
    <name type="scientific">Parnassius apollo</name>
    <name type="common">Apollo butterfly</name>
    <name type="synonym">Papilio apollo</name>
    <dbReference type="NCBI Taxonomy" id="110799"/>
    <lineage>
        <taxon>Eukaryota</taxon>
        <taxon>Metazoa</taxon>
        <taxon>Ecdysozoa</taxon>
        <taxon>Arthropoda</taxon>
        <taxon>Hexapoda</taxon>
        <taxon>Insecta</taxon>
        <taxon>Pterygota</taxon>
        <taxon>Neoptera</taxon>
        <taxon>Endopterygota</taxon>
        <taxon>Lepidoptera</taxon>
        <taxon>Glossata</taxon>
        <taxon>Ditrysia</taxon>
        <taxon>Papilionoidea</taxon>
        <taxon>Papilionidae</taxon>
        <taxon>Parnassiinae</taxon>
        <taxon>Parnassini</taxon>
        <taxon>Parnassius</taxon>
        <taxon>Parnassius</taxon>
    </lineage>
</organism>
<evidence type="ECO:0000313" key="1">
    <source>
        <dbReference type="EMBL" id="CAG4930653.1"/>
    </source>
</evidence>
<evidence type="ECO:0000313" key="2">
    <source>
        <dbReference type="Proteomes" id="UP000691718"/>
    </source>
</evidence>
<protein>
    <submittedName>
        <fullName evidence="1">(apollo) hypothetical protein</fullName>
    </submittedName>
</protein>
<dbReference type="OrthoDB" id="6616165at2759"/>